<protein>
    <submittedName>
        <fullName evidence="2">Metal-dependent hydrolase</fullName>
    </submittedName>
</protein>
<keyword evidence="1" id="KW-0812">Transmembrane</keyword>
<evidence type="ECO:0000313" key="3">
    <source>
        <dbReference type="Proteomes" id="UP000240717"/>
    </source>
</evidence>
<feature type="transmembrane region" description="Helical" evidence="1">
    <location>
        <begin position="66"/>
        <end position="86"/>
    </location>
</feature>
<dbReference type="GO" id="GO:0016787">
    <property type="term" value="F:hydrolase activity"/>
    <property type="evidence" value="ECO:0007669"/>
    <property type="project" value="UniProtKB-KW"/>
</dbReference>
<dbReference type="EMBL" id="PZEV01000065">
    <property type="protein sequence ID" value="PTI49516.1"/>
    <property type="molecule type" value="Genomic_DNA"/>
</dbReference>
<dbReference type="PANTHER" id="PTHR35531">
    <property type="entry name" value="INNER MEMBRANE PROTEIN YBCI-RELATED"/>
    <property type="match status" value="1"/>
</dbReference>
<dbReference type="Proteomes" id="UP000240717">
    <property type="component" value="Unassembled WGS sequence"/>
</dbReference>
<feature type="transmembrane region" description="Helical" evidence="1">
    <location>
        <begin position="92"/>
        <end position="111"/>
    </location>
</feature>
<keyword evidence="2" id="KW-0378">Hydrolase</keyword>
<gene>
    <name evidence="2" type="ORF">BU085_11920</name>
</gene>
<dbReference type="InterPro" id="IPR007404">
    <property type="entry name" value="YdjM-like"/>
</dbReference>
<dbReference type="AlphaFoldDB" id="A0A2T4PXK2"/>
<proteinExistence type="predicted"/>
<evidence type="ECO:0000313" key="2">
    <source>
        <dbReference type="EMBL" id="PTI49516.1"/>
    </source>
</evidence>
<reference evidence="2 3" key="1">
    <citation type="journal article" date="2016" name="Front. Microbiol.">
        <title>Comprehensive Phylogenetic Analysis of Bovine Non-aureus Staphylococci Species Based on Whole-Genome Sequencing.</title>
        <authorList>
            <person name="Naushad S."/>
            <person name="Barkema H.W."/>
            <person name="Luby C."/>
            <person name="Condas L.A."/>
            <person name="Nobrega D.B."/>
            <person name="Carson D.A."/>
            <person name="De Buck J."/>
        </authorList>
    </citation>
    <scope>NUCLEOTIDE SEQUENCE [LARGE SCALE GENOMIC DNA]</scope>
    <source>
        <strain evidence="2 3">SNUC 2993</strain>
    </source>
</reference>
<name>A0A2T4PXK2_STAWA</name>
<keyword evidence="1" id="KW-1133">Transmembrane helix</keyword>
<organism evidence="2 3">
    <name type="scientific">Staphylococcus warneri</name>
    <dbReference type="NCBI Taxonomy" id="1292"/>
    <lineage>
        <taxon>Bacteria</taxon>
        <taxon>Bacillati</taxon>
        <taxon>Bacillota</taxon>
        <taxon>Bacilli</taxon>
        <taxon>Bacillales</taxon>
        <taxon>Staphylococcaceae</taxon>
        <taxon>Staphylococcus</taxon>
    </lineage>
</organism>
<dbReference type="PIRSF" id="PIRSF030780">
    <property type="entry name" value="Md_memb_hyd_prd"/>
    <property type="match status" value="1"/>
</dbReference>
<dbReference type="PANTHER" id="PTHR35531:SF1">
    <property type="entry name" value="INNER MEMBRANE PROTEIN YBCI-RELATED"/>
    <property type="match status" value="1"/>
</dbReference>
<accession>A0A2T4PXK2</accession>
<evidence type="ECO:0000256" key="1">
    <source>
        <dbReference type="SAM" id="Phobius"/>
    </source>
</evidence>
<dbReference type="RefSeq" id="WP_002450470.1">
    <property type="nucleotide sequence ID" value="NZ_CP054017.1"/>
</dbReference>
<keyword evidence="1" id="KW-0472">Membrane</keyword>
<dbReference type="InterPro" id="IPR016956">
    <property type="entry name" value="YdjM"/>
</dbReference>
<sequence>MTGKTHASCGLLVGALTTQYFHTDLFSSVTVIVLSVISSLLPDICHTQSKIGRKFKILSFLIRLLFGHRTFTHSLLFIGIIGILLHIIDTPIYYEVAIIIGLISHVILDMVTPKGVKLLYPLPITIKTPLNFKTGGLVDLSLATALTVGAIYVFFQSEVNDIIHHWGYLFTQY</sequence>
<feature type="transmembrane region" description="Helical" evidence="1">
    <location>
        <begin position="132"/>
        <end position="155"/>
    </location>
</feature>
<dbReference type="Pfam" id="PF04307">
    <property type="entry name" value="YdjM"/>
    <property type="match status" value="1"/>
</dbReference>
<dbReference type="STRING" id="1194526.A284_03630"/>
<feature type="transmembrane region" description="Helical" evidence="1">
    <location>
        <begin position="25"/>
        <end position="45"/>
    </location>
</feature>
<comment type="caution">
    <text evidence="2">The sequence shown here is derived from an EMBL/GenBank/DDBJ whole genome shotgun (WGS) entry which is preliminary data.</text>
</comment>